<name>A0A6J6GML3_9ZZZZ</name>
<organism evidence="8">
    <name type="scientific">freshwater metagenome</name>
    <dbReference type="NCBI Taxonomy" id="449393"/>
    <lineage>
        <taxon>unclassified sequences</taxon>
        <taxon>metagenomes</taxon>
        <taxon>ecological metagenomes</taxon>
    </lineage>
</organism>
<dbReference type="EMBL" id="CAFBRX010000007">
    <property type="protein sequence ID" value="CAB5110579.1"/>
    <property type="molecule type" value="Genomic_DNA"/>
</dbReference>
<dbReference type="EC" id="5.1.1.3" evidence="2"/>
<dbReference type="EMBL" id="CAFBQJ010000008">
    <property type="protein sequence ID" value="CAB5044419.1"/>
    <property type="molecule type" value="Genomic_DNA"/>
</dbReference>
<dbReference type="GO" id="GO:0071555">
    <property type="term" value="P:cell wall organization"/>
    <property type="evidence" value="ECO:0007669"/>
    <property type="project" value="UniProtKB-KW"/>
</dbReference>
<evidence type="ECO:0000313" key="11">
    <source>
        <dbReference type="EMBL" id="CAB5110579.1"/>
    </source>
</evidence>
<dbReference type="InterPro" id="IPR001920">
    <property type="entry name" value="Asp/Glu_race"/>
</dbReference>
<evidence type="ECO:0000256" key="3">
    <source>
        <dbReference type="ARBA" id="ARBA00022960"/>
    </source>
</evidence>
<dbReference type="InterPro" id="IPR004391">
    <property type="entry name" value="Glu_race"/>
</dbReference>
<evidence type="ECO:0000313" key="9">
    <source>
        <dbReference type="EMBL" id="CAB4774484.1"/>
    </source>
</evidence>
<dbReference type="InterPro" id="IPR033134">
    <property type="entry name" value="Asp/Glu_racemase_AS_2"/>
</dbReference>
<keyword evidence="4" id="KW-0573">Peptidoglycan synthesis</keyword>
<dbReference type="Gene3D" id="3.40.50.1860">
    <property type="match status" value="2"/>
</dbReference>
<reference evidence="8" key="1">
    <citation type="submission" date="2020-05" db="EMBL/GenBank/DDBJ databases">
        <authorList>
            <person name="Chiriac C."/>
            <person name="Salcher M."/>
            <person name="Ghai R."/>
            <person name="Kavagutti S V."/>
        </authorList>
    </citation>
    <scope>NUCLEOTIDE SEQUENCE</scope>
</reference>
<accession>A0A6J6GML3</accession>
<evidence type="ECO:0000256" key="1">
    <source>
        <dbReference type="ARBA" id="ARBA00001602"/>
    </source>
</evidence>
<dbReference type="GO" id="GO:0008881">
    <property type="term" value="F:glutamate racemase activity"/>
    <property type="evidence" value="ECO:0007669"/>
    <property type="project" value="UniProtKB-EC"/>
</dbReference>
<dbReference type="AlphaFoldDB" id="A0A6J6GML3"/>
<evidence type="ECO:0000256" key="7">
    <source>
        <dbReference type="SAM" id="MobiDB-lite"/>
    </source>
</evidence>
<feature type="region of interest" description="Disordered" evidence="7">
    <location>
        <begin position="1"/>
        <end position="27"/>
    </location>
</feature>
<keyword evidence="3" id="KW-0133">Cell shape</keyword>
<dbReference type="FunFam" id="3.40.50.1860:FF:000001">
    <property type="entry name" value="Glutamate racemase"/>
    <property type="match status" value="1"/>
</dbReference>
<dbReference type="GO" id="GO:0008360">
    <property type="term" value="P:regulation of cell shape"/>
    <property type="evidence" value="ECO:0007669"/>
    <property type="project" value="UniProtKB-KW"/>
</dbReference>
<dbReference type="PANTHER" id="PTHR21198:SF2">
    <property type="entry name" value="GLUTAMATE RACEMASE"/>
    <property type="match status" value="1"/>
</dbReference>
<dbReference type="PROSITE" id="PS00924">
    <property type="entry name" value="ASP_GLU_RACEMASE_2"/>
    <property type="match status" value="1"/>
</dbReference>
<sequence>MFTTKPRSVGDVSAGKDLGHQVPSTTDGPIGMFDSGFGGLTVARAVIDLLPSEDLVYIGDTGRYPYGDKKPEDVRAYARELAWSLVKDHHAKAIVVACNTAAAALPVHELEAELAAAGVMVPVIGVIEPGAQSLVRATRSGRVGVIGTMGTIGSGAYDRAVARTSLGSTVQLVSAPCPGFVEFVERGRTTGPDVTILAQRLLAPILEADVDALLLGCTHYPYLARVISDVLGSHVTLVSSADETAFALRDQLGQAAMLKPDTGASGQHQFMSSGDVAWFKELGTRLLGPELTNVNIWNRKTDES</sequence>
<dbReference type="GO" id="GO:0009252">
    <property type="term" value="P:peptidoglycan biosynthetic process"/>
    <property type="evidence" value="ECO:0007669"/>
    <property type="project" value="UniProtKB-KW"/>
</dbReference>
<keyword evidence="6" id="KW-0961">Cell wall biogenesis/degradation</keyword>
<dbReference type="PANTHER" id="PTHR21198">
    <property type="entry name" value="GLUTAMATE RACEMASE"/>
    <property type="match status" value="1"/>
</dbReference>
<evidence type="ECO:0000256" key="2">
    <source>
        <dbReference type="ARBA" id="ARBA00013090"/>
    </source>
</evidence>
<dbReference type="HAMAP" id="MF_00258">
    <property type="entry name" value="Glu_racemase"/>
    <property type="match status" value="1"/>
</dbReference>
<keyword evidence="5" id="KW-0413">Isomerase</keyword>
<dbReference type="InterPro" id="IPR015942">
    <property type="entry name" value="Asp/Glu/hydantoin_racemase"/>
</dbReference>
<gene>
    <name evidence="8" type="ORF">UFOPK1820_00832</name>
    <name evidence="9" type="ORF">UFOPK2921_00449</name>
    <name evidence="10" type="ORF">UFOPK4275_00101</name>
    <name evidence="11" type="ORF">UFOPK4422_00144</name>
</gene>
<dbReference type="SUPFAM" id="SSF53681">
    <property type="entry name" value="Aspartate/glutamate racemase"/>
    <property type="match status" value="2"/>
</dbReference>
<evidence type="ECO:0000313" key="8">
    <source>
        <dbReference type="EMBL" id="CAB4602497.1"/>
    </source>
</evidence>
<evidence type="ECO:0000256" key="5">
    <source>
        <dbReference type="ARBA" id="ARBA00023235"/>
    </source>
</evidence>
<comment type="catalytic activity">
    <reaction evidence="1">
        <text>L-glutamate = D-glutamate</text>
        <dbReference type="Rhea" id="RHEA:12813"/>
        <dbReference type="ChEBI" id="CHEBI:29985"/>
        <dbReference type="ChEBI" id="CHEBI:29986"/>
        <dbReference type="EC" id="5.1.1.3"/>
    </reaction>
</comment>
<proteinExistence type="inferred from homology"/>
<dbReference type="EMBL" id="CAEZZV010000040">
    <property type="protein sequence ID" value="CAB4774484.1"/>
    <property type="molecule type" value="Genomic_DNA"/>
</dbReference>
<evidence type="ECO:0000256" key="4">
    <source>
        <dbReference type="ARBA" id="ARBA00022984"/>
    </source>
</evidence>
<dbReference type="Pfam" id="PF01177">
    <property type="entry name" value="Asp_Glu_race"/>
    <property type="match status" value="1"/>
</dbReference>
<evidence type="ECO:0000256" key="6">
    <source>
        <dbReference type="ARBA" id="ARBA00023316"/>
    </source>
</evidence>
<protein>
    <recommendedName>
        <fullName evidence="2">glutamate racemase</fullName>
        <ecNumber evidence="2">5.1.1.3</ecNumber>
    </recommendedName>
</protein>
<dbReference type="EMBL" id="CAEZUK010000124">
    <property type="protein sequence ID" value="CAB4602497.1"/>
    <property type="molecule type" value="Genomic_DNA"/>
</dbReference>
<evidence type="ECO:0000313" key="10">
    <source>
        <dbReference type="EMBL" id="CAB5044419.1"/>
    </source>
</evidence>
<dbReference type="NCBIfam" id="TIGR00067">
    <property type="entry name" value="glut_race"/>
    <property type="match status" value="1"/>
</dbReference>